<dbReference type="Proteomes" id="UP000298484">
    <property type="component" value="Unassembled WGS sequence"/>
</dbReference>
<protein>
    <submittedName>
        <fullName evidence="2">PadR family transcriptional regulator</fullName>
    </submittedName>
</protein>
<dbReference type="AlphaFoldDB" id="A0A4Y9AB94"/>
<comment type="caution">
    <text evidence="2">The sequence shown here is derived from an EMBL/GenBank/DDBJ whole genome shotgun (WGS) entry which is preliminary data.</text>
</comment>
<dbReference type="PANTHER" id="PTHR33169">
    <property type="entry name" value="PADR-FAMILY TRANSCRIPTIONAL REGULATOR"/>
    <property type="match status" value="1"/>
</dbReference>
<evidence type="ECO:0000313" key="3">
    <source>
        <dbReference type="Proteomes" id="UP000298484"/>
    </source>
</evidence>
<feature type="domain" description="Transcription regulator PadR N-terminal" evidence="1">
    <location>
        <begin position="14"/>
        <end position="86"/>
    </location>
</feature>
<dbReference type="PANTHER" id="PTHR33169:SF25">
    <property type="entry name" value="DNA-BINDING PROTEIN YIZB-RELATED"/>
    <property type="match status" value="1"/>
</dbReference>
<dbReference type="SUPFAM" id="SSF46785">
    <property type="entry name" value="Winged helix' DNA-binding domain"/>
    <property type="match status" value="1"/>
</dbReference>
<organism evidence="2 3">
    <name type="scientific">Lentibacillus salicampi</name>
    <dbReference type="NCBI Taxonomy" id="175306"/>
    <lineage>
        <taxon>Bacteria</taxon>
        <taxon>Bacillati</taxon>
        <taxon>Bacillota</taxon>
        <taxon>Bacilli</taxon>
        <taxon>Bacillales</taxon>
        <taxon>Bacillaceae</taxon>
        <taxon>Lentibacillus</taxon>
    </lineage>
</organism>
<dbReference type="InterPro" id="IPR052509">
    <property type="entry name" value="Metal_resp_DNA-bind_regulator"/>
</dbReference>
<name>A0A4Y9AB94_9BACI</name>
<evidence type="ECO:0000259" key="1">
    <source>
        <dbReference type="Pfam" id="PF03551"/>
    </source>
</evidence>
<dbReference type="EMBL" id="SRHY01000017">
    <property type="protein sequence ID" value="TFJ92665.1"/>
    <property type="molecule type" value="Genomic_DNA"/>
</dbReference>
<sequence length="107" mass="12641">MDREIMKGSIDILLLNLLNGNDMYGYEMVKVLKEKSEQLYNMGEGTLYPALKRMEKKGWLQSYWHEMEHGRRKYYRITDDGKAELDRKLGEWNSVHHLITKTSGDLS</sequence>
<dbReference type="OrthoDB" id="9808017at2"/>
<proteinExistence type="predicted"/>
<dbReference type="Pfam" id="PF03551">
    <property type="entry name" value="PadR"/>
    <property type="match status" value="1"/>
</dbReference>
<dbReference type="InterPro" id="IPR036390">
    <property type="entry name" value="WH_DNA-bd_sf"/>
</dbReference>
<gene>
    <name evidence="2" type="ORF">E4U82_10945</name>
</gene>
<dbReference type="RefSeq" id="WP_135110224.1">
    <property type="nucleotide sequence ID" value="NZ_SRHY01000017.1"/>
</dbReference>
<dbReference type="InterPro" id="IPR005149">
    <property type="entry name" value="Tscrpt_reg_PadR_N"/>
</dbReference>
<keyword evidence="3" id="KW-1185">Reference proteome</keyword>
<dbReference type="InterPro" id="IPR036388">
    <property type="entry name" value="WH-like_DNA-bd_sf"/>
</dbReference>
<accession>A0A4Y9AB94</accession>
<reference evidence="2 3" key="1">
    <citation type="submission" date="2019-03" db="EMBL/GenBank/DDBJ databases">
        <title>Genome sequence of Lentibacillus salicampi ATCC BAA-719.</title>
        <authorList>
            <person name="Maclea K.S."/>
            <person name="Simoes Junior M."/>
        </authorList>
    </citation>
    <scope>NUCLEOTIDE SEQUENCE [LARGE SCALE GENOMIC DNA]</scope>
    <source>
        <strain evidence="2 3">ATCC BAA-719</strain>
    </source>
</reference>
<evidence type="ECO:0000313" key="2">
    <source>
        <dbReference type="EMBL" id="TFJ92665.1"/>
    </source>
</evidence>
<dbReference type="Gene3D" id="1.10.10.10">
    <property type="entry name" value="Winged helix-like DNA-binding domain superfamily/Winged helix DNA-binding domain"/>
    <property type="match status" value="1"/>
</dbReference>